<proteinExistence type="inferred from homology"/>
<dbReference type="InterPro" id="IPR046373">
    <property type="entry name" value="Acyl-CoA_Oxase/DH_mid-dom_sf"/>
</dbReference>
<accession>A0ABN3K6D5</accession>
<dbReference type="InterPro" id="IPR006091">
    <property type="entry name" value="Acyl-CoA_Oxase/DH_mid-dom"/>
</dbReference>
<evidence type="ECO:0000256" key="4">
    <source>
        <dbReference type="ARBA" id="ARBA00022827"/>
    </source>
</evidence>
<dbReference type="InterPro" id="IPR037069">
    <property type="entry name" value="AcylCoA_DH/ox_N_sf"/>
</dbReference>
<dbReference type="InterPro" id="IPR009100">
    <property type="entry name" value="AcylCoA_DH/oxidase_NM_dom_sf"/>
</dbReference>
<dbReference type="InterPro" id="IPR036250">
    <property type="entry name" value="AcylCo_DH-like_C"/>
</dbReference>
<evidence type="ECO:0000313" key="10">
    <source>
        <dbReference type="EMBL" id="GAA2448075.1"/>
    </source>
</evidence>
<dbReference type="Proteomes" id="UP001501231">
    <property type="component" value="Unassembled WGS sequence"/>
</dbReference>
<name>A0ABN3K6D5_9ACTN</name>
<keyword evidence="11" id="KW-1185">Reference proteome</keyword>
<organism evidence="10 11">
    <name type="scientific">Actinomadura vinacea</name>
    <dbReference type="NCBI Taxonomy" id="115336"/>
    <lineage>
        <taxon>Bacteria</taxon>
        <taxon>Bacillati</taxon>
        <taxon>Actinomycetota</taxon>
        <taxon>Actinomycetes</taxon>
        <taxon>Streptosporangiales</taxon>
        <taxon>Thermomonosporaceae</taxon>
        <taxon>Actinomadura</taxon>
    </lineage>
</organism>
<feature type="domain" description="Acyl-CoA dehydrogenase/oxidase N-terminal" evidence="9">
    <location>
        <begin position="9"/>
        <end position="121"/>
    </location>
</feature>
<evidence type="ECO:0000256" key="3">
    <source>
        <dbReference type="ARBA" id="ARBA00022630"/>
    </source>
</evidence>
<dbReference type="Pfam" id="PF02770">
    <property type="entry name" value="Acyl-CoA_dh_M"/>
    <property type="match status" value="1"/>
</dbReference>
<evidence type="ECO:0000259" key="8">
    <source>
        <dbReference type="Pfam" id="PF02770"/>
    </source>
</evidence>
<dbReference type="InterPro" id="IPR013786">
    <property type="entry name" value="AcylCoA_DH/ox_N"/>
</dbReference>
<feature type="domain" description="Acyl-CoA dehydrogenase/oxidase C-terminal" evidence="7">
    <location>
        <begin position="233"/>
        <end position="397"/>
    </location>
</feature>
<reference evidence="10 11" key="1">
    <citation type="journal article" date="2019" name="Int. J. Syst. Evol. Microbiol.">
        <title>The Global Catalogue of Microorganisms (GCM) 10K type strain sequencing project: providing services to taxonomists for standard genome sequencing and annotation.</title>
        <authorList>
            <consortium name="The Broad Institute Genomics Platform"/>
            <consortium name="The Broad Institute Genome Sequencing Center for Infectious Disease"/>
            <person name="Wu L."/>
            <person name="Ma J."/>
        </authorList>
    </citation>
    <scope>NUCLEOTIDE SEQUENCE [LARGE SCALE GENOMIC DNA]</scope>
    <source>
        <strain evidence="10 11">JCM 3325</strain>
    </source>
</reference>
<dbReference type="InterPro" id="IPR009075">
    <property type="entry name" value="AcylCo_DH/oxidase_C"/>
</dbReference>
<gene>
    <name evidence="10" type="ORF">GCM10010191_76830</name>
</gene>
<dbReference type="Gene3D" id="1.10.540.10">
    <property type="entry name" value="Acyl-CoA dehydrogenase/oxidase, N-terminal domain"/>
    <property type="match status" value="1"/>
</dbReference>
<keyword evidence="3 6" id="KW-0285">Flavoprotein</keyword>
<comment type="cofactor">
    <cofactor evidence="1 6">
        <name>FAD</name>
        <dbReference type="ChEBI" id="CHEBI:57692"/>
    </cofactor>
</comment>
<dbReference type="SUPFAM" id="SSF47203">
    <property type="entry name" value="Acyl-CoA dehydrogenase C-terminal domain-like"/>
    <property type="match status" value="1"/>
</dbReference>
<comment type="caution">
    <text evidence="10">The sequence shown here is derived from an EMBL/GenBank/DDBJ whole genome shotgun (WGS) entry which is preliminary data.</text>
</comment>
<dbReference type="InterPro" id="IPR052161">
    <property type="entry name" value="Mycobact_Acyl-CoA_DH"/>
</dbReference>
<evidence type="ECO:0000256" key="1">
    <source>
        <dbReference type="ARBA" id="ARBA00001974"/>
    </source>
</evidence>
<keyword evidence="5 6" id="KW-0560">Oxidoreductase</keyword>
<evidence type="ECO:0000259" key="9">
    <source>
        <dbReference type="Pfam" id="PF02771"/>
    </source>
</evidence>
<keyword evidence="4 6" id="KW-0274">FAD</keyword>
<dbReference type="Pfam" id="PF02771">
    <property type="entry name" value="Acyl-CoA_dh_N"/>
    <property type="match status" value="1"/>
</dbReference>
<dbReference type="SUPFAM" id="SSF56645">
    <property type="entry name" value="Acyl-CoA dehydrogenase NM domain-like"/>
    <property type="match status" value="1"/>
</dbReference>
<dbReference type="PANTHER" id="PTHR43292:SF3">
    <property type="entry name" value="ACYL-COA DEHYDROGENASE FADE29"/>
    <property type="match status" value="1"/>
</dbReference>
<evidence type="ECO:0000313" key="11">
    <source>
        <dbReference type="Proteomes" id="UP001501231"/>
    </source>
</evidence>
<dbReference type="RefSeq" id="WP_344595903.1">
    <property type="nucleotide sequence ID" value="NZ_BAAARW010000035.1"/>
</dbReference>
<comment type="similarity">
    <text evidence="2 6">Belongs to the acyl-CoA dehydrogenase family.</text>
</comment>
<evidence type="ECO:0000256" key="6">
    <source>
        <dbReference type="RuleBase" id="RU362125"/>
    </source>
</evidence>
<dbReference type="PANTHER" id="PTHR43292">
    <property type="entry name" value="ACYL-COA DEHYDROGENASE"/>
    <property type="match status" value="1"/>
</dbReference>
<dbReference type="Gene3D" id="2.40.110.10">
    <property type="entry name" value="Butyryl-CoA Dehydrogenase, subunit A, domain 2"/>
    <property type="match status" value="1"/>
</dbReference>
<sequence length="401" mass="44142">MTTQTRGDSFRDEVREFLREHLPAGWQGSGGLDPGAYPGFREHWRALLVEHRLIAPAWPREYGGGGHTAVESAIVAEEFARVGVPRGGANDPFGIQMIGNTLLALGTEEQRRRFLPGILDGTYVFCQGFSEPGHGSDLSNITTRARREGGEWVIDGQKIWTSNALTANWIFVLCRTGDQDTSRYQGLTLLLVPLDQPGVERRPIRMINGGDEFCETFFTGARTGAGLEVGGVGGGWQAATRLLTFERGETTATLPVRFRAELDRLRTLIELRGAFADPLVRRDFAWCWSRVELMRLNGQRNLARWAQGESIGAESSLEKLWWSELHGKITGLACRVLGAEATTYSGQDPVSYFLCDEPGAPADSVSSWVKVHLSTLGETIAAGTSEIQRNIVAERLLGLPR</sequence>
<evidence type="ECO:0000256" key="2">
    <source>
        <dbReference type="ARBA" id="ARBA00009347"/>
    </source>
</evidence>
<evidence type="ECO:0000259" key="7">
    <source>
        <dbReference type="Pfam" id="PF00441"/>
    </source>
</evidence>
<dbReference type="Gene3D" id="1.20.140.10">
    <property type="entry name" value="Butyryl-CoA Dehydrogenase, subunit A, domain 3"/>
    <property type="match status" value="1"/>
</dbReference>
<protein>
    <submittedName>
        <fullName evidence="10">Acyl-CoA dehydrogenase family protein</fullName>
    </submittedName>
</protein>
<dbReference type="Pfam" id="PF00441">
    <property type="entry name" value="Acyl-CoA_dh_1"/>
    <property type="match status" value="1"/>
</dbReference>
<evidence type="ECO:0000256" key="5">
    <source>
        <dbReference type="ARBA" id="ARBA00023002"/>
    </source>
</evidence>
<dbReference type="EMBL" id="BAAARW010000035">
    <property type="protein sequence ID" value="GAA2448075.1"/>
    <property type="molecule type" value="Genomic_DNA"/>
</dbReference>
<feature type="domain" description="Acyl-CoA oxidase/dehydrogenase middle" evidence="8">
    <location>
        <begin position="126"/>
        <end position="219"/>
    </location>
</feature>